<dbReference type="Gene3D" id="1.10.10.10">
    <property type="entry name" value="Winged helix-like DNA-binding domain superfamily/Winged helix DNA-binding domain"/>
    <property type="match status" value="1"/>
</dbReference>
<evidence type="ECO:0000256" key="3">
    <source>
        <dbReference type="ARBA" id="ARBA00023125"/>
    </source>
</evidence>
<sequence length="307" mass="35869">MDKVEYLKTFCLVAEMKSFAQVAKYLGLPRSTVTYAIQSLEKEYEVLLFYRTTRKVSLTHEGELFYQEAQQLIQKLKELHRFKYQVREQKGKITVGLPKRMATQILIPRLAEFYQNHPEVKVHIKCCDEYSNLIDQQLDCVIRVGVVKDEYLIAKSLGTCRLCSVVAPSYIQFFGKPTRFEDLDQHYAVEYLIEKNQKDKSELLFLGQRLKLPHLVLVEDTESYIQAGLAGLGIIQIPEFDARFYLKQGTLIEIFKENESIQLPIHFLSPDRKFRPEYLQDFMRWFAEILQSTMDASSQNQAQPKSN</sequence>
<dbReference type="KEGG" id="asha:G8E00_01450"/>
<keyword evidence="4" id="KW-0804">Transcription</keyword>
<dbReference type="Proteomes" id="UP000502297">
    <property type="component" value="Chromosome"/>
</dbReference>
<evidence type="ECO:0000313" key="7">
    <source>
        <dbReference type="Proteomes" id="UP000502297"/>
    </source>
</evidence>
<keyword evidence="3" id="KW-0238">DNA-binding</keyword>
<dbReference type="InterPro" id="IPR005119">
    <property type="entry name" value="LysR_subst-bd"/>
</dbReference>
<dbReference type="Pfam" id="PF03466">
    <property type="entry name" value="LysR_substrate"/>
    <property type="match status" value="1"/>
</dbReference>
<organism evidence="6 7">
    <name type="scientific">Acinetobacter shaoyimingii</name>
    <dbReference type="NCBI Taxonomy" id="2715164"/>
    <lineage>
        <taxon>Bacteria</taxon>
        <taxon>Pseudomonadati</taxon>
        <taxon>Pseudomonadota</taxon>
        <taxon>Gammaproteobacteria</taxon>
        <taxon>Moraxellales</taxon>
        <taxon>Moraxellaceae</taxon>
        <taxon>Acinetobacter</taxon>
    </lineage>
</organism>
<dbReference type="SUPFAM" id="SSF53850">
    <property type="entry name" value="Periplasmic binding protein-like II"/>
    <property type="match status" value="1"/>
</dbReference>
<dbReference type="Pfam" id="PF00126">
    <property type="entry name" value="HTH_1"/>
    <property type="match status" value="1"/>
</dbReference>
<dbReference type="PANTHER" id="PTHR30537:SF72">
    <property type="entry name" value="LYSR FAMILY TRANSCRIPTIONAL REGULATOR"/>
    <property type="match status" value="1"/>
</dbReference>
<comment type="similarity">
    <text evidence="1">Belongs to the LysR transcriptional regulatory family.</text>
</comment>
<accession>A0A6G8RS50</accession>
<evidence type="ECO:0000256" key="4">
    <source>
        <dbReference type="ARBA" id="ARBA00023163"/>
    </source>
</evidence>
<dbReference type="GO" id="GO:0043565">
    <property type="term" value="F:sequence-specific DNA binding"/>
    <property type="evidence" value="ECO:0007669"/>
    <property type="project" value="TreeGrafter"/>
</dbReference>
<dbReference type="InterPro" id="IPR000847">
    <property type="entry name" value="LysR_HTH_N"/>
</dbReference>
<dbReference type="InterPro" id="IPR036388">
    <property type="entry name" value="WH-like_DNA-bd_sf"/>
</dbReference>
<evidence type="ECO:0000259" key="5">
    <source>
        <dbReference type="PROSITE" id="PS50931"/>
    </source>
</evidence>
<evidence type="ECO:0000256" key="1">
    <source>
        <dbReference type="ARBA" id="ARBA00009437"/>
    </source>
</evidence>
<dbReference type="PROSITE" id="PS50931">
    <property type="entry name" value="HTH_LYSR"/>
    <property type="match status" value="1"/>
</dbReference>
<evidence type="ECO:0000313" key="6">
    <source>
        <dbReference type="EMBL" id="QIO04715.1"/>
    </source>
</evidence>
<name>A0A6G8RS50_9GAMM</name>
<dbReference type="GO" id="GO:0003700">
    <property type="term" value="F:DNA-binding transcription factor activity"/>
    <property type="evidence" value="ECO:0007669"/>
    <property type="project" value="InterPro"/>
</dbReference>
<dbReference type="AlphaFoldDB" id="A0A6G8RS50"/>
<dbReference type="PANTHER" id="PTHR30537">
    <property type="entry name" value="HTH-TYPE TRANSCRIPTIONAL REGULATOR"/>
    <property type="match status" value="1"/>
</dbReference>
<dbReference type="GO" id="GO:0006351">
    <property type="term" value="P:DNA-templated transcription"/>
    <property type="evidence" value="ECO:0007669"/>
    <property type="project" value="TreeGrafter"/>
</dbReference>
<keyword evidence="2" id="KW-0805">Transcription regulation</keyword>
<reference evidence="6 7" key="1">
    <citation type="submission" date="2020-03" db="EMBL/GenBank/DDBJ databases">
        <authorList>
            <person name="Zhu W."/>
        </authorList>
    </citation>
    <scope>NUCLEOTIDE SEQUENCE [LARGE SCALE GENOMIC DNA]</scope>
    <source>
        <strain evidence="6 7">323-1</strain>
    </source>
</reference>
<dbReference type="FunFam" id="1.10.10.10:FF:000001">
    <property type="entry name" value="LysR family transcriptional regulator"/>
    <property type="match status" value="1"/>
</dbReference>
<dbReference type="RefSeq" id="WP_166008742.1">
    <property type="nucleotide sequence ID" value="NZ_CP049801.1"/>
</dbReference>
<gene>
    <name evidence="6" type="ORF">G8E00_01450</name>
</gene>
<proteinExistence type="inferred from homology"/>
<dbReference type="SUPFAM" id="SSF46785">
    <property type="entry name" value="Winged helix' DNA-binding domain"/>
    <property type="match status" value="1"/>
</dbReference>
<keyword evidence="7" id="KW-1185">Reference proteome</keyword>
<dbReference type="InterPro" id="IPR058163">
    <property type="entry name" value="LysR-type_TF_proteobact-type"/>
</dbReference>
<evidence type="ECO:0000256" key="2">
    <source>
        <dbReference type="ARBA" id="ARBA00023015"/>
    </source>
</evidence>
<dbReference type="InterPro" id="IPR036390">
    <property type="entry name" value="WH_DNA-bd_sf"/>
</dbReference>
<dbReference type="Gene3D" id="3.40.190.290">
    <property type="match status" value="1"/>
</dbReference>
<protein>
    <submittedName>
        <fullName evidence="6">LysR family transcriptional regulator</fullName>
    </submittedName>
</protein>
<feature type="domain" description="HTH lysR-type" evidence="5">
    <location>
        <begin position="1"/>
        <end position="59"/>
    </location>
</feature>
<dbReference type="EMBL" id="CP049801">
    <property type="protein sequence ID" value="QIO04715.1"/>
    <property type="molecule type" value="Genomic_DNA"/>
</dbReference>